<comment type="caution">
    <text evidence="1">The sequence shown here is derived from an EMBL/GenBank/DDBJ whole genome shotgun (WGS) entry which is preliminary data.</text>
</comment>
<reference evidence="1 2" key="1">
    <citation type="submission" date="2019-03" db="EMBL/GenBank/DDBJ databases">
        <title>Draft genome sequences of novel Actinobacteria.</title>
        <authorList>
            <person name="Sahin N."/>
            <person name="Ay H."/>
            <person name="Saygin H."/>
        </authorList>
    </citation>
    <scope>NUCLEOTIDE SEQUENCE [LARGE SCALE GENOMIC DNA]</scope>
    <source>
        <strain evidence="1 2">DSM 41900</strain>
    </source>
</reference>
<evidence type="ECO:0000313" key="2">
    <source>
        <dbReference type="Proteomes" id="UP000295345"/>
    </source>
</evidence>
<gene>
    <name evidence="1" type="ORF">E1283_16025</name>
</gene>
<proteinExistence type="predicted"/>
<dbReference type="OrthoDB" id="2987256at2"/>
<sequence length="251" mass="27345">MLETIQRDPAVAGAVLTGSKARDGMSTRWSDHDVFVIAHDGRGTDIGDRRTATLDVVAMGMAEFRRHALPGSGSEWNRYAFVGARVVHDTPEGLIAELVARKTTLTPEEADSLAAGHLDAFVNSAYRALKNHRDGHPLAGHLDAAEAAPPLLTHVFALERRVRPYNKYLAWELAQRPLAAPAWREDRLSGLLGELVAHGRPDTLRRLFTDVEPLARAAGHGPVLDAWGDDLLLLRGTAEPGPEADSYHELP</sequence>
<protein>
    <recommendedName>
        <fullName evidence="3">Nucleotidyltransferase domain-containing protein</fullName>
    </recommendedName>
</protein>
<dbReference type="AlphaFoldDB" id="A0A4R4TGK6"/>
<evidence type="ECO:0000313" key="1">
    <source>
        <dbReference type="EMBL" id="TDC74352.1"/>
    </source>
</evidence>
<dbReference type="Proteomes" id="UP000295345">
    <property type="component" value="Unassembled WGS sequence"/>
</dbReference>
<dbReference type="EMBL" id="SMKI01000152">
    <property type="protein sequence ID" value="TDC74352.1"/>
    <property type="molecule type" value="Genomic_DNA"/>
</dbReference>
<name>A0A4R4TGK6_9ACTN</name>
<evidence type="ECO:0008006" key="3">
    <source>
        <dbReference type="Google" id="ProtNLM"/>
    </source>
</evidence>
<accession>A0A4R4TGK6</accession>
<organism evidence="1 2">
    <name type="scientific">Streptomyces hainanensis</name>
    <dbReference type="NCBI Taxonomy" id="402648"/>
    <lineage>
        <taxon>Bacteria</taxon>
        <taxon>Bacillati</taxon>
        <taxon>Actinomycetota</taxon>
        <taxon>Actinomycetes</taxon>
        <taxon>Kitasatosporales</taxon>
        <taxon>Streptomycetaceae</taxon>
        <taxon>Streptomyces</taxon>
    </lineage>
</organism>
<keyword evidence="2" id="KW-1185">Reference proteome</keyword>